<dbReference type="InterPro" id="IPR014408">
    <property type="entry name" value="dGMP_Pdiesterase_EAL/HD-GYP"/>
</dbReference>
<dbReference type="SMART" id="SM00052">
    <property type="entry name" value="EAL"/>
    <property type="match status" value="1"/>
</dbReference>
<dbReference type="Pfam" id="PF00563">
    <property type="entry name" value="EAL"/>
    <property type="match status" value="1"/>
</dbReference>
<dbReference type="SUPFAM" id="SSF109604">
    <property type="entry name" value="HD-domain/PDEase-like"/>
    <property type="match status" value="1"/>
</dbReference>
<dbReference type="Pfam" id="PF08668">
    <property type="entry name" value="HDOD"/>
    <property type="match status" value="1"/>
</dbReference>
<evidence type="ECO:0000259" key="1">
    <source>
        <dbReference type="PROSITE" id="PS51833"/>
    </source>
</evidence>
<sequence length="426" mass="47755">MAHDFSFAPQVKEFFLARQPILDRNENLVAYELLFRRPEACSASDADNWRGAVSIIAHASELGLENVIGGVRGFLNVDYATLMRDLVDFLPSQRIVLEIPQTINVTSELVQRVSKMVDEGYTFALDDVITYSDYIKPLLPLIEIVKINTFAMTWEDIVIVVDQFKQANKLLLAEKVDTIEQFRNYLDLGFDYHQGYYFAKPAILSGKTLTTSQSVIVQLMMLLARDADNAEIEHSIKKEVSLCLSLLRLVNTPGMGITKSINSLSEALVVLGRRQLQRWLQIQLYVGSHTSTQLASPLLLLATTRGKLLELAAEKLKPATKAVADTAFTVGILSLLDALFGQPMKKILERMVLGKDVSEALLYRAGFYGDLLKLSEYIEKPAEASRLLLPLLVKLELPVADLYPLQLEAFEWSNNLLSNVCKRNVT</sequence>
<keyword evidence="3" id="KW-1185">Reference proteome</keyword>
<evidence type="ECO:0000313" key="3">
    <source>
        <dbReference type="Proteomes" id="UP000198620"/>
    </source>
</evidence>
<gene>
    <name evidence="2" type="ORF">SAMN05216387_102397</name>
</gene>
<evidence type="ECO:0000313" key="2">
    <source>
        <dbReference type="EMBL" id="SEK70026.1"/>
    </source>
</evidence>
<dbReference type="PANTHER" id="PTHR33525:SF4">
    <property type="entry name" value="CYCLIC DI-GMP PHOSPHODIESTERASE CDGJ"/>
    <property type="match status" value="1"/>
</dbReference>
<dbReference type="Gene3D" id="1.10.3210.10">
    <property type="entry name" value="Hypothetical protein af1432"/>
    <property type="match status" value="1"/>
</dbReference>
<dbReference type="PANTHER" id="PTHR33525">
    <property type="match status" value="1"/>
</dbReference>
<dbReference type="AlphaFoldDB" id="A0A1H7J5Y8"/>
<protein>
    <submittedName>
        <fullName evidence="2">EAL and modified HD-GYP domain-containing signal transduction protein</fullName>
    </submittedName>
</protein>
<name>A0A1H7J5Y8_9PROT</name>
<dbReference type="PIRSF" id="PIRSF003180">
    <property type="entry name" value="DiGMPpdiest_YuxH"/>
    <property type="match status" value="1"/>
</dbReference>
<dbReference type="STRING" id="1233.SAMN05216387_102397"/>
<dbReference type="Gene3D" id="3.20.20.450">
    <property type="entry name" value="EAL domain"/>
    <property type="match status" value="1"/>
</dbReference>
<dbReference type="EMBL" id="FOBH01000002">
    <property type="protein sequence ID" value="SEK70026.1"/>
    <property type="molecule type" value="Genomic_DNA"/>
</dbReference>
<dbReference type="InterPro" id="IPR052340">
    <property type="entry name" value="RNase_Y/CdgJ"/>
</dbReference>
<dbReference type="InterPro" id="IPR035919">
    <property type="entry name" value="EAL_sf"/>
</dbReference>
<dbReference type="InterPro" id="IPR001633">
    <property type="entry name" value="EAL_dom"/>
</dbReference>
<dbReference type="Proteomes" id="UP000198620">
    <property type="component" value="Unassembled WGS sequence"/>
</dbReference>
<dbReference type="SUPFAM" id="SSF141868">
    <property type="entry name" value="EAL domain-like"/>
    <property type="match status" value="1"/>
</dbReference>
<feature type="domain" description="HDOD" evidence="1">
    <location>
        <begin position="209"/>
        <end position="401"/>
    </location>
</feature>
<dbReference type="InterPro" id="IPR013976">
    <property type="entry name" value="HDOD"/>
</dbReference>
<organism evidence="2 3">
    <name type="scientific">Nitrosovibrio tenuis</name>
    <dbReference type="NCBI Taxonomy" id="1233"/>
    <lineage>
        <taxon>Bacteria</taxon>
        <taxon>Pseudomonadati</taxon>
        <taxon>Pseudomonadota</taxon>
        <taxon>Betaproteobacteria</taxon>
        <taxon>Nitrosomonadales</taxon>
        <taxon>Nitrosomonadaceae</taxon>
        <taxon>Nitrosovibrio</taxon>
    </lineage>
</organism>
<dbReference type="PROSITE" id="PS51833">
    <property type="entry name" value="HDOD"/>
    <property type="match status" value="1"/>
</dbReference>
<dbReference type="OrthoDB" id="9804751at2"/>
<accession>A0A1H7J5Y8</accession>
<proteinExistence type="predicted"/>
<reference evidence="2 3" key="1">
    <citation type="submission" date="2016-10" db="EMBL/GenBank/DDBJ databases">
        <authorList>
            <person name="de Groot N.N."/>
        </authorList>
    </citation>
    <scope>NUCLEOTIDE SEQUENCE [LARGE SCALE GENOMIC DNA]</scope>
    <source>
        <strain evidence="2 3">Nv1</strain>
    </source>
</reference>